<dbReference type="Gene3D" id="3.10.450.50">
    <property type="match status" value="1"/>
</dbReference>
<name>A0ABX7P9E7_9BACT</name>
<accession>A0ABX7P9E7</accession>
<dbReference type="EMBL" id="CP071090">
    <property type="protein sequence ID" value="QSQ27144.1"/>
    <property type="molecule type" value="Genomic_DNA"/>
</dbReference>
<gene>
    <name evidence="1" type="ORF">JY651_20505</name>
</gene>
<dbReference type="InterPro" id="IPR032710">
    <property type="entry name" value="NTF2-like_dom_sf"/>
</dbReference>
<protein>
    <recommendedName>
        <fullName evidence="3">Nuclear transport factor 2 family protein</fullName>
    </recommendedName>
</protein>
<evidence type="ECO:0000313" key="1">
    <source>
        <dbReference type="EMBL" id="QSQ27144.1"/>
    </source>
</evidence>
<keyword evidence="2" id="KW-1185">Reference proteome</keyword>
<dbReference type="RefSeq" id="WP_206728671.1">
    <property type="nucleotide sequence ID" value="NZ_CP071090.1"/>
</dbReference>
<evidence type="ECO:0000313" key="2">
    <source>
        <dbReference type="Proteomes" id="UP000662747"/>
    </source>
</evidence>
<dbReference type="SUPFAM" id="SSF54427">
    <property type="entry name" value="NTF2-like"/>
    <property type="match status" value="1"/>
</dbReference>
<proteinExistence type="predicted"/>
<evidence type="ECO:0008006" key="3">
    <source>
        <dbReference type="Google" id="ProtNLM"/>
    </source>
</evidence>
<reference evidence="1 2" key="1">
    <citation type="submission" date="2021-02" db="EMBL/GenBank/DDBJ databases">
        <title>De Novo genome assembly of isolated myxobacteria.</title>
        <authorList>
            <person name="Stevens D.C."/>
        </authorList>
    </citation>
    <scope>NUCLEOTIDE SEQUENCE [LARGE SCALE GENOMIC DNA]</scope>
    <source>
        <strain evidence="2">SCPEA02</strain>
    </source>
</reference>
<organism evidence="1 2">
    <name type="scientific">Pyxidicoccus parkwayensis</name>
    <dbReference type="NCBI Taxonomy" id="2813578"/>
    <lineage>
        <taxon>Bacteria</taxon>
        <taxon>Pseudomonadati</taxon>
        <taxon>Myxococcota</taxon>
        <taxon>Myxococcia</taxon>
        <taxon>Myxococcales</taxon>
        <taxon>Cystobacterineae</taxon>
        <taxon>Myxococcaceae</taxon>
        <taxon>Pyxidicoccus</taxon>
    </lineage>
</organism>
<sequence>MGGKPRCFTRARGTSLFHLDISADSFVDSGDHVIAFVKGQFVPQAGGAPIPVDIVECWTLRQHQIVELRPYYWNPKPISEYVTKTGWDPSAPRS</sequence>
<dbReference type="Proteomes" id="UP000662747">
    <property type="component" value="Chromosome"/>
</dbReference>